<organism evidence="1 2">
    <name type="scientific">Rhizobium anhuiense</name>
    <dbReference type="NCBI Taxonomy" id="1184720"/>
    <lineage>
        <taxon>Bacteria</taxon>
        <taxon>Pseudomonadati</taxon>
        <taxon>Pseudomonadota</taxon>
        <taxon>Alphaproteobacteria</taxon>
        <taxon>Hyphomicrobiales</taxon>
        <taxon>Rhizobiaceae</taxon>
        <taxon>Rhizobium/Agrobacterium group</taxon>
        <taxon>Rhizobium</taxon>
    </lineage>
</organism>
<sequence length="143" mass="16313">MLAVQPKRLRREIWKDFFVTLNRMLTWAEWIVTPQFYSGIAYPLLDFSCRSRASLLATLLVEFQRLPITTGSQASLLMICAIIKRPQVLHSKLFDLPARLGGFSTHTGGRYSLNSNWTIISPQSIRRSVFIECGVFSDLSIFA</sequence>
<dbReference type="RefSeq" id="WP_127431711.1">
    <property type="nucleotide sequence ID" value="NZ_BMFI01000025.1"/>
</dbReference>
<proteinExistence type="predicted"/>
<evidence type="ECO:0000313" key="2">
    <source>
        <dbReference type="Proteomes" id="UP000273611"/>
    </source>
</evidence>
<dbReference type="Proteomes" id="UP000273611">
    <property type="component" value="Unassembled WGS sequence"/>
</dbReference>
<dbReference type="AlphaFoldDB" id="A0A432NA27"/>
<name>A0A432NA27_9HYPH</name>
<protein>
    <submittedName>
        <fullName evidence="1">Uncharacterized protein</fullName>
    </submittedName>
</protein>
<evidence type="ECO:0000313" key="1">
    <source>
        <dbReference type="EMBL" id="RUL96382.1"/>
    </source>
</evidence>
<gene>
    <name evidence="1" type="ORF">EEQ99_31285</name>
</gene>
<reference evidence="1 2" key="1">
    <citation type="journal article" date="2015" name="Int. J. Syst. Evol. Microbiol.">
        <title>Rhizobium anhuiense sp. nov., isolated from effective nodules of Vicia faba and Pisum sativum.</title>
        <authorList>
            <person name="Zhang Y.J."/>
            <person name="Zheng W.T."/>
            <person name="Everall I."/>
            <person name="Young J.P."/>
            <person name="Zhang X.X."/>
            <person name="Tian C.F."/>
            <person name="Sui X.H."/>
            <person name="Wang E.T."/>
            <person name="Chen W.X."/>
        </authorList>
    </citation>
    <scope>NUCLEOTIDE SEQUENCE [LARGE SCALE GENOMIC DNA]</scope>
    <source>
        <strain evidence="1 2">CCBAU 23252</strain>
    </source>
</reference>
<accession>A0A432NA27</accession>
<dbReference type="EMBL" id="RIBW01000023">
    <property type="protein sequence ID" value="RUL96382.1"/>
    <property type="molecule type" value="Genomic_DNA"/>
</dbReference>
<comment type="caution">
    <text evidence="1">The sequence shown here is derived from an EMBL/GenBank/DDBJ whole genome shotgun (WGS) entry which is preliminary data.</text>
</comment>